<dbReference type="Pfam" id="PF13558">
    <property type="entry name" value="SbcC_Walker_B"/>
    <property type="match status" value="1"/>
</dbReference>
<reference evidence="3" key="1">
    <citation type="journal article" date="2019" name="Int. J. Syst. Evol. Microbiol.">
        <title>The Global Catalogue of Microorganisms (GCM) 10K type strain sequencing project: providing services to taxonomists for standard genome sequencing and annotation.</title>
        <authorList>
            <consortium name="The Broad Institute Genomics Platform"/>
            <consortium name="The Broad Institute Genome Sequencing Center for Infectious Disease"/>
            <person name="Wu L."/>
            <person name="Ma J."/>
        </authorList>
    </citation>
    <scope>NUCLEOTIDE SEQUENCE [LARGE SCALE GENOMIC DNA]</scope>
    <source>
        <strain evidence="3">KACC 11407</strain>
    </source>
</reference>
<sequence length="1136" mass="127139">MYLLEEFHLVQFFLFTAQTIHFHASSGIVAPNGSGKSALLDGMQIVLHGGDQHQIDLNAQSGGASGDRGRSIREYCLGYYRGDEHVRKNANTYLTMVFRDSTGKMPPVSVGIAMGASEKEPKHRIYGRYIADVALTIEDHLENAANGDVLPLSWPSFLAALEDKVKAAKGRLSLPKTAADHVESMLFRLRPTGASSTSPKAFVRAIKNALNLKTVKDASAFVRDYIIDARPIDLKDFRDQLETFRTLQGRVEEVIERIGKCDGMLEVGKKAKHARMQHATYKAMVAELERDLHMERYDEVVEQLEKAQENLAQAKRDAEKAKLASERLNQAYVEVEKQSANDPALQAARNHLQERENLLVPIKRNLATTLRRIVASYANAANKDPGIGGWSFLCQPWQELLSAISGANGAEDLTVDREGMIKALRQSATQTQPLLEKAKQDEAEARRRLQELQLQFRSMTEQLKRADEGKAIMEGPLGRVYQLLADEGIDSTPVCDLVSVKDPDWAPAIESFLGKSTTALLIEPGRLNDALAIYSRIPAGHNPHEVLIVKPPKSPVDLSTLPQRAIAHLIEGSNEIAVSYLRGKLGRRVQLDRVTQDSPEGFTREGVSSNAADFGRRRPAALSELVLGRQDQRARKERLTRERQLLTEQLEEADRSAQKLKGVLAVIEDLQSLGSRVEDVEGWLLDHEDKQRSLASQAALSSLANSPDLIATQQLIFDAKKEWIKADELKVKLSKLEGQYAHAVETAQQEFDRLSAATDAIARKAADSMRLLHVDAAWMQAKREEYEKQERSLQWMISKCRENQEAATGRVESHSSELRAQVNQYAGQYPFEITADISDLDALVEMVTEEQHRLKDSELARYQQLAKDAYEGSVRTFRSRIAASLRDSFNTMDATLYELNRAMDRLPPFSNNEKYHFRREINPSSRALYDFIIKAADVGADDDMFKDPVNTPEEFRLMLEGKDVASAYLLEDYRHFFNFEVEVRNAGVRVTDFAKRMDKGSGGEHRAPLFIVAGAAMANALGKLKGDTTGMSLIIFDELGDKIDSTNTRAVFEYLKSLGLQPIVAAPDDALGKINESVEGYVEMYRDDDLLTVKHVRIGEDGQILLDSDNWRKHPHLLEDEIRLVEQERSGAEEVA</sequence>
<protein>
    <submittedName>
        <fullName evidence="2">SbcC/MukB-like Walker B domain-containing protein</fullName>
    </submittedName>
</protein>
<dbReference type="InterPro" id="IPR027417">
    <property type="entry name" value="P-loop_NTPase"/>
</dbReference>
<evidence type="ECO:0000313" key="3">
    <source>
        <dbReference type="Proteomes" id="UP001596036"/>
    </source>
</evidence>
<name>A0ABW0SPF7_9GAMM</name>
<keyword evidence="3" id="KW-1185">Reference proteome</keyword>
<accession>A0ABW0SPF7</accession>
<organism evidence="2 3">
    <name type="scientific">Lysobacter yangpyeongensis</name>
    <dbReference type="NCBI Taxonomy" id="346182"/>
    <lineage>
        <taxon>Bacteria</taxon>
        <taxon>Pseudomonadati</taxon>
        <taxon>Pseudomonadota</taxon>
        <taxon>Gammaproteobacteria</taxon>
        <taxon>Lysobacterales</taxon>
        <taxon>Lysobacteraceae</taxon>
        <taxon>Lysobacter</taxon>
    </lineage>
</organism>
<dbReference type="PANTHER" id="PTHR32182">
    <property type="entry name" value="DNA REPLICATION AND REPAIR PROTEIN RECF"/>
    <property type="match status" value="1"/>
</dbReference>
<dbReference type="PANTHER" id="PTHR32182:SF0">
    <property type="entry name" value="DNA REPLICATION AND REPAIR PROTEIN RECF"/>
    <property type="match status" value="1"/>
</dbReference>
<dbReference type="EMBL" id="JBHSNM010000004">
    <property type="protein sequence ID" value="MFC5570811.1"/>
    <property type="molecule type" value="Genomic_DNA"/>
</dbReference>
<feature type="coiled-coil region" evidence="1">
    <location>
        <begin position="271"/>
        <end position="338"/>
    </location>
</feature>
<dbReference type="RefSeq" id="WP_386755290.1">
    <property type="nucleotide sequence ID" value="NZ_JBHSNM010000004.1"/>
</dbReference>
<evidence type="ECO:0000256" key="1">
    <source>
        <dbReference type="SAM" id="Coils"/>
    </source>
</evidence>
<feature type="coiled-coil region" evidence="1">
    <location>
        <begin position="629"/>
        <end position="663"/>
    </location>
</feature>
<comment type="caution">
    <text evidence="2">The sequence shown here is derived from an EMBL/GenBank/DDBJ whole genome shotgun (WGS) entry which is preliminary data.</text>
</comment>
<evidence type="ECO:0000313" key="2">
    <source>
        <dbReference type="EMBL" id="MFC5570811.1"/>
    </source>
</evidence>
<keyword evidence="1" id="KW-0175">Coiled coil</keyword>
<gene>
    <name evidence="2" type="ORF">ACFPN1_12145</name>
</gene>
<dbReference type="Gene3D" id="3.40.50.300">
    <property type="entry name" value="P-loop containing nucleotide triphosphate hydrolases"/>
    <property type="match status" value="2"/>
</dbReference>
<proteinExistence type="predicted"/>
<dbReference type="SUPFAM" id="SSF52540">
    <property type="entry name" value="P-loop containing nucleoside triphosphate hydrolases"/>
    <property type="match status" value="1"/>
</dbReference>
<feature type="coiled-coil region" evidence="1">
    <location>
        <begin position="435"/>
        <end position="469"/>
    </location>
</feature>
<dbReference type="Pfam" id="PF13555">
    <property type="entry name" value="AAA_29"/>
    <property type="match status" value="1"/>
</dbReference>
<dbReference type="Proteomes" id="UP001596036">
    <property type="component" value="Unassembled WGS sequence"/>
</dbReference>